<evidence type="ECO:0000256" key="1">
    <source>
        <dbReference type="ARBA" id="ARBA00004141"/>
    </source>
</evidence>
<dbReference type="InterPro" id="IPR046338">
    <property type="entry name" value="GAIN_dom_sf"/>
</dbReference>
<keyword evidence="3 6" id="KW-1133">Transmembrane helix</keyword>
<feature type="transmembrane region" description="Helical" evidence="6">
    <location>
        <begin position="552"/>
        <end position="576"/>
    </location>
</feature>
<keyword evidence="5" id="KW-1015">Disulfide bond</keyword>
<evidence type="ECO:0000259" key="8">
    <source>
        <dbReference type="PROSITE" id="PS50221"/>
    </source>
</evidence>
<feature type="domain" description="GAIN-B" evidence="8">
    <location>
        <begin position="110"/>
        <end position="315"/>
    </location>
</feature>
<evidence type="ECO:0000256" key="5">
    <source>
        <dbReference type="ARBA" id="ARBA00023157"/>
    </source>
</evidence>
<dbReference type="SMART" id="SM00303">
    <property type="entry name" value="GPS"/>
    <property type="match status" value="1"/>
</dbReference>
<dbReference type="GO" id="GO:0016020">
    <property type="term" value="C:membrane"/>
    <property type="evidence" value="ECO:0007669"/>
    <property type="project" value="UniProtKB-SubCell"/>
</dbReference>
<proteinExistence type="predicted"/>
<dbReference type="PROSITE" id="PS50221">
    <property type="entry name" value="GAIN_B"/>
    <property type="match status" value="1"/>
</dbReference>
<feature type="transmembrane region" description="Helical" evidence="6">
    <location>
        <begin position="332"/>
        <end position="350"/>
    </location>
</feature>
<dbReference type="InterPro" id="IPR000203">
    <property type="entry name" value="GPS"/>
</dbReference>
<protein>
    <recommendedName>
        <fullName evidence="12">Adhesion G protein-coupled receptor G3</fullName>
    </recommendedName>
</protein>
<feature type="transmembrane region" description="Helical" evidence="6">
    <location>
        <begin position="431"/>
        <end position="449"/>
    </location>
</feature>
<dbReference type="AlphaFoldDB" id="A0A8D1M610"/>
<feature type="chain" id="PRO_5034161344" description="Adhesion G protein-coupled receptor G3" evidence="7">
    <location>
        <begin position="19"/>
        <end position="600"/>
    </location>
</feature>
<dbReference type="Proteomes" id="UP000694571">
    <property type="component" value="Unplaced"/>
</dbReference>
<evidence type="ECO:0008006" key="12">
    <source>
        <dbReference type="Google" id="ProtNLM"/>
    </source>
</evidence>
<organism evidence="10 11">
    <name type="scientific">Sus scrofa</name>
    <name type="common">Pig</name>
    <dbReference type="NCBI Taxonomy" id="9823"/>
    <lineage>
        <taxon>Eukaryota</taxon>
        <taxon>Metazoa</taxon>
        <taxon>Chordata</taxon>
        <taxon>Craniata</taxon>
        <taxon>Vertebrata</taxon>
        <taxon>Euteleostomi</taxon>
        <taxon>Mammalia</taxon>
        <taxon>Eutheria</taxon>
        <taxon>Laurasiatheria</taxon>
        <taxon>Artiodactyla</taxon>
        <taxon>Suina</taxon>
        <taxon>Suidae</taxon>
        <taxon>Sus</taxon>
    </lineage>
</organism>
<evidence type="ECO:0000256" key="2">
    <source>
        <dbReference type="ARBA" id="ARBA00022692"/>
    </source>
</evidence>
<dbReference type="InterPro" id="IPR017981">
    <property type="entry name" value="GPCR_2-like_7TM"/>
</dbReference>
<feature type="transmembrane region" description="Helical" evidence="6">
    <location>
        <begin position="526"/>
        <end position="546"/>
    </location>
</feature>
<accession>A0A8D1M610</accession>
<evidence type="ECO:0000256" key="3">
    <source>
        <dbReference type="ARBA" id="ARBA00022989"/>
    </source>
</evidence>
<dbReference type="FunFam" id="1.20.1070.10:FF:000222">
    <property type="entry name" value="Adhesion G protein-coupled receptor G3"/>
    <property type="match status" value="1"/>
</dbReference>
<dbReference type="InterPro" id="IPR057244">
    <property type="entry name" value="GAIN_B"/>
</dbReference>
<dbReference type="Pfam" id="PF00002">
    <property type="entry name" value="7tm_2"/>
    <property type="match status" value="1"/>
</dbReference>
<comment type="subcellular location">
    <subcellularLocation>
        <location evidence="1">Membrane</location>
        <topology evidence="1">Multi-pass membrane protein</topology>
    </subcellularLocation>
</comment>
<dbReference type="Pfam" id="PF01825">
    <property type="entry name" value="GPS"/>
    <property type="match status" value="1"/>
</dbReference>
<feature type="transmembrane region" description="Helical" evidence="6">
    <location>
        <begin position="362"/>
        <end position="385"/>
    </location>
</feature>
<dbReference type="PANTHER" id="PTHR12011">
    <property type="entry name" value="ADHESION G-PROTEIN COUPLED RECEPTOR"/>
    <property type="match status" value="1"/>
</dbReference>
<dbReference type="PANTHER" id="PTHR12011:SF285">
    <property type="entry name" value="ADHESION G PROTEIN-COUPLED RECEPTOR G3"/>
    <property type="match status" value="1"/>
</dbReference>
<feature type="domain" description="G-protein coupled receptors family 2 profile 2" evidence="9">
    <location>
        <begin position="321"/>
        <end position="575"/>
    </location>
</feature>
<keyword evidence="4 6" id="KW-0472">Membrane</keyword>
<keyword evidence="2 6" id="KW-0812">Transmembrane</keyword>
<sequence>MEMPRALGVLLLLHLASGKRNVLAVTEQPRKVCEGLDHANQYDNFGLEDTAKCFAKCTQSGNESCNLGNLQRYWLSYEVHLVETSPKDTVNMSFLKALVLNISTNISKDLHFSLAASQIPRQVTEDEHQHPDRVRLPRSLFESLQGSKPTIRLAITILDIGPGTLFKGPQLSTADGSSVLNNRLVGLSLGRIPVTQLAEPLEITFSHQHQPPNMTLSCVFWDVNKGRTERTFLGKMGAGAGEWGSSGTGLHLQDPPAFFPPTSLSLPSTPLPSSPGSSGDWSSKGCSTNLGANRTVCRCDHLTFFALLLKPILDKVTVRALTRISQAGCGTSMIFLAFSIVLYALLRFSWQRFKSEDAPKIHVALSISLFLLNLAFFINVGHGLMGSDATCWVRGAIFHYFLLCAFTWMALEAFHLYLLIIKVFNTYFGHYFLKLSLVGWGLPALIVIGTGSANSYGPYAIRNKENIIVLELCWFRKETALYVTVHGYFLFIFLVSAVVLALVAWKIFTLPSGVAGKERRTNWKRVLTILGLSSLVGVTWGLAIFTPLGVSTIYIFALFTSLQGVFIFCWFVVLYLPSWSTMTSSSGTARNDQAPIVSQE</sequence>
<dbReference type="Ensembl" id="ENSSSCT00050043207.1">
    <property type="protein sequence ID" value="ENSSSCP00050017854.1"/>
    <property type="gene ID" value="ENSSSCG00050032170.1"/>
</dbReference>
<evidence type="ECO:0000313" key="10">
    <source>
        <dbReference type="Ensembl" id="ENSSSCP00050017854.1"/>
    </source>
</evidence>
<evidence type="ECO:0000259" key="9">
    <source>
        <dbReference type="PROSITE" id="PS50261"/>
    </source>
</evidence>
<name>A0A8D1M610_PIG</name>
<evidence type="ECO:0000256" key="4">
    <source>
        <dbReference type="ARBA" id="ARBA00023136"/>
    </source>
</evidence>
<reference evidence="10" key="1">
    <citation type="submission" date="2025-08" db="UniProtKB">
        <authorList>
            <consortium name="Ensembl"/>
        </authorList>
    </citation>
    <scope>IDENTIFICATION</scope>
</reference>
<dbReference type="PROSITE" id="PS50261">
    <property type="entry name" value="G_PROTEIN_RECEP_F2_4"/>
    <property type="match status" value="1"/>
</dbReference>
<dbReference type="PRINTS" id="PR00249">
    <property type="entry name" value="GPCRSECRETIN"/>
</dbReference>
<evidence type="ECO:0000313" key="11">
    <source>
        <dbReference type="Proteomes" id="UP000694571"/>
    </source>
</evidence>
<feature type="signal peptide" evidence="7">
    <location>
        <begin position="1"/>
        <end position="18"/>
    </location>
</feature>
<evidence type="ECO:0000256" key="6">
    <source>
        <dbReference type="SAM" id="Phobius"/>
    </source>
</evidence>
<dbReference type="Gene3D" id="1.20.1070.10">
    <property type="entry name" value="Rhodopsin 7-helix transmembrane proteins"/>
    <property type="match status" value="1"/>
</dbReference>
<dbReference type="Gene3D" id="2.60.220.50">
    <property type="match status" value="1"/>
</dbReference>
<feature type="transmembrane region" description="Helical" evidence="6">
    <location>
        <begin position="485"/>
        <end position="505"/>
    </location>
</feature>
<feature type="transmembrane region" description="Helical" evidence="6">
    <location>
        <begin position="397"/>
        <end position="419"/>
    </location>
</feature>
<evidence type="ECO:0000256" key="7">
    <source>
        <dbReference type="SAM" id="SignalP"/>
    </source>
</evidence>
<dbReference type="GO" id="GO:0004930">
    <property type="term" value="F:G protein-coupled receptor activity"/>
    <property type="evidence" value="ECO:0007669"/>
    <property type="project" value="InterPro"/>
</dbReference>
<dbReference type="InterPro" id="IPR000832">
    <property type="entry name" value="GPCR_2_secretin-like"/>
</dbReference>
<dbReference type="GO" id="GO:0007166">
    <property type="term" value="P:cell surface receptor signaling pathway"/>
    <property type="evidence" value="ECO:0007669"/>
    <property type="project" value="InterPro"/>
</dbReference>
<keyword evidence="7" id="KW-0732">Signal</keyword>